<dbReference type="EMBL" id="MSTI01000164">
    <property type="protein sequence ID" value="OLV15733.1"/>
    <property type="molecule type" value="Genomic_DNA"/>
</dbReference>
<evidence type="ECO:0000313" key="2">
    <source>
        <dbReference type="Proteomes" id="UP000186607"/>
    </source>
</evidence>
<dbReference type="RefSeq" id="WP_075836726.1">
    <property type="nucleotide sequence ID" value="NZ_MSTI01000164.1"/>
</dbReference>
<dbReference type="STRING" id="249408.BOO71_0013819"/>
<protein>
    <submittedName>
        <fullName evidence="1">Uncharacterized protein</fullName>
    </submittedName>
</protein>
<dbReference type="Proteomes" id="UP000186607">
    <property type="component" value="Unassembled WGS sequence"/>
</dbReference>
<name>A0A1U7NS34_9DEIO</name>
<gene>
    <name evidence="1" type="ORF">BOO71_0013819</name>
</gene>
<dbReference type="AlphaFoldDB" id="A0A1U7NS34"/>
<organism evidence="1 2">
    <name type="scientific">Deinococcus marmoris</name>
    <dbReference type="NCBI Taxonomy" id="249408"/>
    <lineage>
        <taxon>Bacteria</taxon>
        <taxon>Thermotogati</taxon>
        <taxon>Deinococcota</taxon>
        <taxon>Deinococci</taxon>
        <taxon>Deinococcales</taxon>
        <taxon>Deinococcaceae</taxon>
        <taxon>Deinococcus</taxon>
    </lineage>
</organism>
<dbReference type="OrthoDB" id="72595at2"/>
<evidence type="ECO:0000313" key="1">
    <source>
        <dbReference type="EMBL" id="OLV15733.1"/>
    </source>
</evidence>
<reference evidence="1 2" key="1">
    <citation type="submission" date="2017-01" db="EMBL/GenBank/DDBJ databases">
        <title>Genome Analysis of Deinococcus marmoris KOPRI26562.</title>
        <authorList>
            <person name="Kim J.H."/>
            <person name="Oh H.-M."/>
        </authorList>
    </citation>
    <scope>NUCLEOTIDE SEQUENCE [LARGE SCALE GENOMIC DNA]</scope>
    <source>
        <strain evidence="1 2">KOPRI26562</strain>
    </source>
</reference>
<keyword evidence="2" id="KW-1185">Reference proteome</keyword>
<sequence length="67" mass="7999">MSVQTARMNRQAIEVTTLDDVQEDWHFWLTRPPAERLEALELLRQIHYGYDPATTRLQRIPELVEHL</sequence>
<comment type="caution">
    <text evidence="1">The sequence shown here is derived from an EMBL/GenBank/DDBJ whole genome shotgun (WGS) entry which is preliminary data.</text>
</comment>
<accession>A0A1U7NS34</accession>
<proteinExistence type="predicted"/>